<keyword evidence="2" id="KW-1185">Reference proteome</keyword>
<dbReference type="AlphaFoldDB" id="A0A1I2BDD7"/>
<name>A0A1I2BDD7_9BACT</name>
<sequence>MKDNFKRHRALIAFLQQFDLYKKSIVIEDERCLEDLINLNTNDINKTVFLIGDFLNYHSGSSETLQLYKLLQAYFLNIEKRHKINEIIED</sequence>
<evidence type="ECO:0000313" key="2">
    <source>
        <dbReference type="Proteomes" id="UP000198964"/>
    </source>
</evidence>
<dbReference type="Proteomes" id="UP000198964">
    <property type="component" value="Unassembled WGS sequence"/>
</dbReference>
<dbReference type="EMBL" id="FONW01000001">
    <property type="protein sequence ID" value="SFE54174.1"/>
    <property type="molecule type" value="Genomic_DNA"/>
</dbReference>
<accession>A0A1I2BDD7</accession>
<dbReference type="STRING" id="655355.SAMN05216283_101386"/>
<proteinExistence type="predicted"/>
<reference evidence="1 2" key="1">
    <citation type="submission" date="2016-10" db="EMBL/GenBank/DDBJ databases">
        <authorList>
            <person name="de Groot N.N."/>
        </authorList>
    </citation>
    <scope>NUCLEOTIDE SEQUENCE [LARGE SCALE GENOMIC DNA]</scope>
    <source>
        <strain evidence="1 2">CGMCC 1.9156</strain>
    </source>
</reference>
<organism evidence="1 2">
    <name type="scientific">Sunxiuqinia elliptica</name>
    <dbReference type="NCBI Taxonomy" id="655355"/>
    <lineage>
        <taxon>Bacteria</taxon>
        <taxon>Pseudomonadati</taxon>
        <taxon>Bacteroidota</taxon>
        <taxon>Bacteroidia</taxon>
        <taxon>Marinilabiliales</taxon>
        <taxon>Prolixibacteraceae</taxon>
        <taxon>Sunxiuqinia</taxon>
    </lineage>
</organism>
<protein>
    <submittedName>
        <fullName evidence="1">Uncharacterized protein</fullName>
    </submittedName>
</protein>
<evidence type="ECO:0000313" key="1">
    <source>
        <dbReference type="EMBL" id="SFE54174.1"/>
    </source>
</evidence>
<gene>
    <name evidence="1" type="ORF">SAMN05216283_101386</name>
</gene>